<reference evidence="2" key="1">
    <citation type="journal article" date="2019" name="Curr. Biol.">
        <title>Genome Sequence of Striga asiatica Provides Insight into the Evolution of Plant Parasitism.</title>
        <authorList>
            <person name="Yoshida S."/>
            <person name="Kim S."/>
            <person name="Wafula E.K."/>
            <person name="Tanskanen J."/>
            <person name="Kim Y.M."/>
            <person name="Honaas L."/>
            <person name="Yang Z."/>
            <person name="Spallek T."/>
            <person name="Conn C.E."/>
            <person name="Ichihashi Y."/>
            <person name="Cheong K."/>
            <person name="Cui S."/>
            <person name="Der J.P."/>
            <person name="Gundlach H."/>
            <person name="Jiao Y."/>
            <person name="Hori C."/>
            <person name="Ishida J.K."/>
            <person name="Kasahara H."/>
            <person name="Kiba T."/>
            <person name="Kim M.S."/>
            <person name="Koo N."/>
            <person name="Laohavisit A."/>
            <person name="Lee Y.H."/>
            <person name="Lumba S."/>
            <person name="McCourt P."/>
            <person name="Mortimer J.C."/>
            <person name="Mutuku J.M."/>
            <person name="Nomura T."/>
            <person name="Sasaki-Sekimoto Y."/>
            <person name="Seto Y."/>
            <person name="Wang Y."/>
            <person name="Wakatake T."/>
            <person name="Sakakibara H."/>
            <person name="Demura T."/>
            <person name="Yamaguchi S."/>
            <person name="Yoneyama K."/>
            <person name="Manabe R.I."/>
            <person name="Nelson D.C."/>
            <person name="Schulman A.H."/>
            <person name="Timko M.P."/>
            <person name="dePamphilis C.W."/>
            <person name="Choi D."/>
            <person name="Shirasu K."/>
        </authorList>
    </citation>
    <scope>NUCLEOTIDE SEQUENCE [LARGE SCALE GENOMIC DNA]</scope>
    <source>
        <strain evidence="2">cv. UVA1</strain>
    </source>
</reference>
<name>A0A5A7QB04_STRAF</name>
<evidence type="ECO:0000313" key="2">
    <source>
        <dbReference type="Proteomes" id="UP000325081"/>
    </source>
</evidence>
<accession>A0A5A7QB04</accession>
<dbReference type="OrthoDB" id="5046242at2759"/>
<proteinExistence type="predicted"/>
<evidence type="ECO:0000313" key="1">
    <source>
        <dbReference type="EMBL" id="GER42214.1"/>
    </source>
</evidence>
<sequence length="137" mass="14675">MAGTTHASLLRVAFGESSIDTRSASRRAFAAINLENFNETTSNSSSTYSSSSLVPRSGLGSPTLANLVLQVASSDLIDSAKIVSFSVYADMLVSNEEIIEATVKELAKLFPDDISTDLSKAKILKYHTVKALRLSNE</sequence>
<dbReference type="Proteomes" id="UP000325081">
    <property type="component" value="Unassembled WGS sequence"/>
</dbReference>
<organism evidence="1 2">
    <name type="scientific">Striga asiatica</name>
    <name type="common">Asiatic witchweed</name>
    <name type="synonym">Buchnera asiatica</name>
    <dbReference type="NCBI Taxonomy" id="4170"/>
    <lineage>
        <taxon>Eukaryota</taxon>
        <taxon>Viridiplantae</taxon>
        <taxon>Streptophyta</taxon>
        <taxon>Embryophyta</taxon>
        <taxon>Tracheophyta</taxon>
        <taxon>Spermatophyta</taxon>
        <taxon>Magnoliopsida</taxon>
        <taxon>eudicotyledons</taxon>
        <taxon>Gunneridae</taxon>
        <taxon>Pentapetalae</taxon>
        <taxon>asterids</taxon>
        <taxon>lamiids</taxon>
        <taxon>Lamiales</taxon>
        <taxon>Orobanchaceae</taxon>
        <taxon>Buchnereae</taxon>
        <taxon>Striga</taxon>
    </lineage>
</organism>
<protein>
    <submittedName>
        <fullName evidence="1">Phytoene desaturase</fullName>
    </submittedName>
</protein>
<dbReference type="AlphaFoldDB" id="A0A5A7QB04"/>
<dbReference type="EMBL" id="BKCP01006294">
    <property type="protein sequence ID" value="GER42214.1"/>
    <property type="molecule type" value="Genomic_DNA"/>
</dbReference>
<keyword evidence="2" id="KW-1185">Reference proteome</keyword>
<gene>
    <name evidence="1" type="ORF">STAS_18975</name>
</gene>
<comment type="caution">
    <text evidence="1">The sequence shown here is derived from an EMBL/GenBank/DDBJ whole genome shotgun (WGS) entry which is preliminary data.</text>
</comment>